<evidence type="ECO:0000256" key="5">
    <source>
        <dbReference type="ARBA" id="ARBA00022989"/>
    </source>
</evidence>
<feature type="transmembrane region" description="Helical" evidence="7">
    <location>
        <begin position="20"/>
        <end position="42"/>
    </location>
</feature>
<reference evidence="10" key="1">
    <citation type="submission" date="2016-10" db="EMBL/GenBank/DDBJ databases">
        <authorList>
            <person name="Varghese N."/>
            <person name="Submissions S."/>
        </authorList>
    </citation>
    <scope>NUCLEOTIDE SEQUENCE [LARGE SCALE GENOMIC DNA]</scope>
    <source>
        <strain evidence="10">DSM 26879</strain>
    </source>
</reference>
<feature type="domain" description="ABC transmembrane type-1" evidence="8">
    <location>
        <begin position="86"/>
        <end position="278"/>
    </location>
</feature>
<dbReference type="GO" id="GO:0055085">
    <property type="term" value="P:transmembrane transport"/>
    <property type="evidence" value="ECO:0007669"/>
    <property type="project" value="InterPro"/>
</dbReference>
<dbReference type="STRING" id="390270.SAMN04488005_2770"/>
<name>A0A1I6HJH2_9RHOB</name>
<gene>
    <name evidence="9" type="ORF">SAMN04488005_2770</name>
</gene>
<organism evidence="9 10">
    <name type="scientific">Yoonia tamlensis</name>
    <dbReference type="NCBI Taxonomy" id="390270"/>
    <lineage>
        <taxon>Bacteria</taxon>
        <taxon>Pseudomonadati</taxon>
        <taxon>Pseudomonadota</taxon>
        <taxon>Alphaproteobacteria</taxon>
        <taxon>Rhodobacterales</taxon>
        <taxon>Paracoccaceae</taxon>
        <taxon>Yoonia</taxon>
    </lineage>
</organism>
<evidence type="ECO:0000313" key="10">
    <source>
        <dbReference type="Proteomes" id="UP000199478"/>
    </source>
</evidence>
<keyword evidence="3" id="KW-1003">Cell membrane</keyword>
<dbReference type="PANTHER" id="PTHR32243">
    <property type="entry name" value="MALTOSE TRANSPORT SYSTEM PERMEASE-RELATED"/>
    <property type="match status" value="1"/>
</dbReference>
<feature type="transmembrane region" description="Helical" evidence="7">
    <location>
        <begin position="210"/>
        <end position="235"/>
    </location>
</feature>
<dbReference type="OrthoDB" id="9815445at2"/>
<evidence type="ECO:0000256" key="3">
    <source>
        <dbReference type="ARBA" id="ARBA00022475"/>
    </source>
</evidence>
<feature type="transmembrane region" description="Helical" evidence="7">
    <location>
        <begin position="85"/>
        <end position="112"/>
    </location>
</feature>
<dbReference type="PROSITE" id="PS50928">
    <property type="entry name" value="ABC_TM1"/>
    <property type="match status" value="1"/>
</dbReference>
<evidence type="ECO:0000256" key="1">
    <source>
        <dbReference type="ARBA" id="ARBA00004651"/>
    </source>
</evidence>
<dbReference type="AlphaFoldDB" id="A0A1I6HJH2"/>
<dbReference type="CDD" id="cd06261">
    <property type="entry name" value="TM_PBP2"/>
    <property type="match status" value="1"/>
</dbReference>
<protein>
    <submittedName>
        <fullName evidence="9">Multiple sugar transport system permease protein</fullName>
    </submittedName>
</protein>
<dbReference type="GO" id="GO:0005886">
    <property type="term" value="C:plasma membrane"/>
    <property type="evidence" value="ECO:0007669"/>
    <property type="project" value="UniProtKB-SubCell"/>
</dbReference>
<evidence type="ECO:0000256" key="6">
    <source>
        <dbReference type="ARBA" id="ARBA00023136"/>
    </source>
</evidence>
<dbReference type="Gene3D" id="1.10.3720.10">
    <property type="entry name" value="MetI-like"/>
    <property type="match status" value="1"/>
</dbReference>
<dbReference type="EMBL" id="FOYP01000002">
    <property type="protein sequence ID" value="SFR54556.1"/>
    <property type="molecule type" value="Genomic_DNA"/>
</dbReference>
<keyword evidence="4 7" id="KW-0812">Transmembrane</keyword>
<dbReference type="RefSeq" id="WP_090201198.1">
    <property type="nucleotide sequence ID" value="NZ_FOYP01000002.1"/>
</dbReference>
<evidence type="ECO:0000256" key="4">
    <source>
        <dbReference type="ARBA" id="ARBA00022692"/>
    </source>
</evidence>
<dbReference type="InterPro" id="IPR050901">
    <property type="entry name" value="BP-dep_ABC_trans_perm"/>
</dbReference>
<keyword evidence="9" id="KW-0762">Sugar transport</keyword>
<dbReference type="SUPFAM" id="SSF161098">
    <property type="entry name" value="MetI-like"/>
    <property type="match status" value="1"/>
</dbReference>
<proteinExistence type="predicted"/>
<keyword evidence="6 7" id="KW-0472">Membrane</keyword>
<evidence type="ECO:0000313" key="9">
    <source>
        <dbReference type="EMBL" id="SFR54556.1"/>
    </source>
</evidence>
<dbReference type="InterPro" id="IPR035906">
    <property type="entry name" value="MetI-like_sf"/>
</dbReference>
<keyword evidence="5 7" id="KW-1133">Transmembrane helix</keyword>
<dbReference type="Proteomes" id="UP000199478">
    <property type="component" value="Unassembled WGS sequence"/>
</dbReference>
<evidence type="ECO:0000256" key="2">
    <source>
        <dbReference type="ARBA" id="ARBA00022448"/>
    </source>
</evidence>
<dbReference type="PANTHER" id="PTHR32243:SF18">
    <property type="entry name" value="INNER MEMBRANE ABC TRANSPORTER PERMEASE PROTEIN YCJP"/>
    <property type="match status" value="1"/>
</dbReference>
<accession>A0A1I6HJH2</accession>
<feature type="transmembrane region" description="Helical" evidence="7">
    <location>
        <begin position="255"/>
        <end position="278"/>
    </location>
</feature>
<feature type="transmembrane region" description="Helical" evidence="7">
    <location>
        <begin position="154"/>
        <end position="173"/>
    </location>
</feature>
<keyword evidence="10" id="KW-1185">Reference proteome</keyword>
<comment type="subcellular location">
    <subcellularLocation>
        <location evidence="1">Cell membrane</location>
        <topology evidence="1">Multi-pass membrane protein</topology>
    </subcellularLocation>
</comment>
<evidence type="ECO:0000256" key="7">
    <source>
        <dbReference type="SAM" id="Phobius"/>
    </source>
</evidence>
<sequence length="293" mass="32986">MALNLFKSKETRAMIDRYSLIELIGIYLGIFLFLFFMLAPFIEGFLVSLKPLSQLFSTPYSFWPENGSFSAYVTMWESVPRFGRYIFNSLLISIVSTIIVLILVVPAAYAFARFQFKGMALVLGAFLAVSMFSGAVLLIPLFRLMRTLGLLNTYYAMIIPGAAFLIPAAIWLLRTYMMRIPIELNEAAYMDGASQFYTFRRVILPIARPGIMVVAIMTFIGAYAQQFIFALTFNSKTEFMPLPVGLFAYFGKQEVIWNELMAASFVGIAPAMVIIFFLQRYLVSGLTAGAVKQ</sequence>
<keyword evidence="2" id="KW-0813">Transport</keyword>
<dbReference type="InterPro" id="IPR000515">
    <property type="entry name" value="MetI-like"/>
</dbReference>
<evidence type="ECO:0000259" key="8">
    <source>
        <dbReference type="PROSITE" id="PS50928"/>
    </source>
</evidence>
<feature type="transmembrane region" description="Helical" evidence="7">
    <location>
        <begin position="119"/>
        <end position="142"/>
    </location>
</feature>